<dbReference type="GO" id="GO:0005525">
    <property type="term" value="F:GTP binding"/>
    <property type="evidence" value="ECO:0007669"/>
    <property type="project" value="InterPro"/>
</dbReference>
<dbReference type="InterPro" id="IPR019988">
    <property type="entry name" value="GTP-bd_ribosome_bgen_YqeH"/>
</dbReference>
<organism evidence="2 3">
    <name type="scientific">Alteribacillus bidgolensis</name>
    <dbReference type="NCBI Taxonomy" id="930129"/>
    <lineage>
        <taxon>Bacteria</taxon>
        <taxon>Bacillati</taxon>
        <taxon>Bacillota</taxon>
        <taxon>Bacilli</taxon>
        <taxon>Bacillales</taxon>
        <taxon>Bacillaceae</taxon>
        <taxon>Alteribacillus</taxon>
    </lineage>
</organism>
<proteinExistence type="predicted"/>
<sequence length="370" mass="41396">MNEEDTLICAGCGADIQTADPAKTGYVPSSALKRNTIICQRCFRLKHYNEVQDIPLESKDFTNKLHELGKRDALIVKIVDVFDFEGSWIPGFQRYIGKNDVLLLVNKTDLLPKSVNKNKLKDWIKRTAKEHGLRAKEVLFISAEKNSGIKEAASLMDDLREGKDVYITGCTNVGKSTFINSLIQEFGGDDEQLITTSYFPGTTLDMIDLPLDDGSRLYDTPGIINNKQMAHYVTNKELKQLMPAKEIKPRIYQLNEKQTLLIAGLARIDFSQGSPNSFVAYFANDLLIHRTKQEKAGQIYREHAGEFLNPPGKESLKDMPAFVKHSFTVKKGKTDIVISGLGWITVIEPKAEIEVYAPKGVGVSLREAVI</sequence>
<dbReference type="InterPro" id="IPR006073">
    <property type="entry name" value="GTP-bd"/>
</dbReference>
<dbReference type="Proteomes" id="UP000199017">
    <property type="component" value="Unassembled WGS sequence"/>
</dbReference>
<name>A0A1G8NWZ2_9BACI</name>
<dbReference type="CDD" id="cd01855">
    <property type="entry name" value="YqeH"/>
    <property type="match status" value="1"/>
</dbReference>
<dbReference type="PROSITE" id="PS51721">
    <property type="entry name" value="G_CP"/>
    <property type="match status" value="1"/>
</dbReference>
<dbReference type="AlphaFoldDB" id="A0A1G8NWZ2"/>
<dbReference type="STRING" id="930129.SAMN05216352_11323"/>
<dbReference type="EMBL" id="FNDU01000013">
    <property type="protein sequence ID" value="SDI84714.1"/>
    <property type="molecule type" value="Genomic_DNA"/>
</dbReference>
<dbReference type="PANTHER" id="PTHR46434">
    <property type="entry name" value="GENETIC INTERACTOR OF PROHIBITINS 3, MITOCHONDRIAL"/>
    <property type="match status" value="1"/>
</dbReference>
<evidence type="ECO:0000259" key="1">
    <source>
        <dbReference type="PROSITE" id="PS51721"/>
    </source>
</evidence>
<dbReference type="InterPro" id="IPR030378">
    <property type="entry name" value="G_CP_dom"/>
</dbReference>
<evidence type="ECO:0000313" key="2">
    <source>
        <dbReference type="EMBL" id="SDI84714.1"/>
    </source>
</evidence>
<dbReference type="PANTHER" id="PTHR46434:SF1">
    <property type="entry name" value="GENETIC INTERACTOR OF PROHIBITINS 3, MITOCHONDRIAL"/>
    <property type="match status" value="1"/>
</dbReference>
<dbReference type="NCBIfam" id="TIGR03597">
    <property type="entry name" value="GTPase_YqeH"/>
    <property type="match status" value="1"/>
</dbReference>
<gene>
    <name evidence="2" type="ORF">SAMN05216352_11323</name>
</gene>
<dbReference type="InterPro" id="IPR027417">
    <property type="entry name" value="P-loop_NTPase"/>
</dbReference>
<dbReference type="Pfam" id="PF21516">
    <property type="entry name" value="YqeH-like_C"/>
    <property type="match status" value="1"/>
</dbReference>
<dbReference type="Pfam" id="PF01926">
    <property type="entry name" value="MMR_HSR1"/>
    <property type="match status" value="1"/>
</dbReference>
<dbReference type="InterPro" id="IPR050896">
    <property type="entry name" value="Mito_lipid_metab_GTPase"/>
</dbReference>
<dbReference type="Gene3D" id="3.40.50.300">
    <property type="entry name" value="P-loop containing nucleotide triphosphate hydrolases"/>
    <property type="match status" value="1"/>
</dbReference>
<protein>
    <recommendedName>
        <fullName evidence="1">CP-type G domain-containing protein</fullName>
    </recommendedName>
</protein>
<keyword evidence="3" id="KW-1185">Reference proteome</keyword>
<dbReference type="InterPro" id="IPR048422">
    <property type="entry name" value="NOA1/YqeH-like_C"/>
</dbReference>
<reference evidence="2 3" key="1">
    <citation type="submission" date="2016-10" db="EMBL/GenBank/DDBJ databases">
        <authorList>
            <person name="de Groot N.N."/>
        </authorList>
    </citation>
    <scope>NUCLEOTIDE SEQUENCE [LARGE SCALE GENOMIC DNA]</scope>
    <source>
        <strain evidence="3">P4B,CCM 7963,CECT 7998,DSM 25260,IBRC-M 10614,KCTC 13821</strain>
    </source>
</reference>
<accession>A0A1G8NWZ2</accession>
<evidence type="ECO:0000313" key="3">
    <source>
        <dbReference type="Proteomes" id="UP000199017"/>
    </source>
</evidence>
<feature type="domain" description="CP-type G" evidence="1">
    <location>
        <begin position="62"/>
        <end position="226"/>
    </location>
</feature>
<dbReference type="SUPFAM" id="SSF52540">
    <property type="entry name" value="P-loop containing nucleoside triphosphate hydrolases"/>
    <property type="match status" value="1"/>
</dbReference>